<dbReference type="AlphaFoldDB" id="K0RLR3"/>
<feature type="non-terminal residue" evidence="1">
    <location>
        <position position="91"/>
    </location>
</feature>
<keyword evidence="2" id="KW-1185">Reference proteome</keyword>
<evidence type="ECO:0000313" key="1">
    <source>
        <dbReference type="EMBL" id="EJK54648.1"/>
    </source>
</evidence>
<organism evidence="1 2">
    <name type="scientific">Thalassiosira oceanica</name>
    <name type="common">Marine diatom</name>
    <dbReference type="NCBI Taxonomy" id="159749"/>
    <lineage>
        <taxon>Eukaryota</taxon>
        <taxon>Sar</taxon>
        <taxon>Stramenopiles</taxon>
        <taxon>Ochrophyta</taxon>
        <taxon>Bacillariophyta</taxon>
        <taxon>Coscinodiscophyceae</taxon>
        <taxon>Thalassiosirophycidae</taxon>
        <taxon>Thalassiosirales</taxon>
        <taxon>Thalassiosiraceae</taxon>
        <taxon>Thalassiosira</taxon>
    </lineage>
</organism>
<reference evidence="1 2" key="1">
    <citation type="journal article" date="2012" name="Genome Biol.">
        <title>Genome and low-iron response of an oceanic diatom adapted to chronic iron limitation.</title>
        <authorList>
            <person name="Lommer M."/>
            <person name="Specht M."/>
            <person name="Roy A.S."/>
            <person name="Kraemer L."/>
            <person name="Andreson R."/>
            <person name="Gutowska M.A."/>
            <person name="Wolf J."/>
            <person name="Bergner S.V."/>
            <person name="Schilhabel M.B."/>
            <person name="Klostermeier U.C."/>
            <person name="Beiko R.G."/>
            <person name="Rosenstiel P."/>
            <person name="Hippler M."/>
            <person name="Laroche J."/>
        </authorList>
    </citation>
    <scope>NUCLEOTIDE SEQUENCE [LARGE SCALE GENOMIC DNA]</scope>
    <source>
        <strain evidence="1 2">CCMP1005</strain>
    </source>
</reference>
<gene>
    <name evidence="1" type="ORF">THAOC_25705</name>
</gene>
<comment type="caution">
    <text evidence="1">The sequence shown here is derived from an EMBL/GenBank/DDBJ whole genome shotgun (WGS) entry which is preliminary data.</text>
</comment>
<dbReference type="EMBL" id="AGNL01035500">
    <property type="protein sequence ID" value="EJK54648.1"/>
    <property type="molecule type" value="Genomic_DNA"/>
</dbReference>
<accession>K0RLR3</accession>
<name>K0RLR3_THAOC</name>
<protein>
    <submittedName>
        <fullName evidence="1">Uncharacterized protein</fullName>
    </submittedName>
</protein>
<evidence type="ECO:0000313" key="2">
    <source>
        <dbReference type="Proteomes" id="UP000266841"/>
    </source>
</evidence>
<dbReference type="Proteomes" id="UP000266841">
    <property type="component" value="Unassembled WGS sequence"/>
</dbReference>
<proteinExistence type="predicted"/>
<sequence>MCPDRDFKAPSGPVPSAFSILHSLLLLGGWELAHRPVDAGVLEALVQIVLGRGLAETQALELAEVEQAQIPVRAPGAPRPRPGVCDDQGIS</sequence>